<sequence length="35" mass="4217">MMLALGMFVFMRQTLPHQTMQRESDYRWPSNSRIG</sequence>
<name>A0A5Y2X444_SALET</name>
<comment type="caution">
    <text evidence="1">The sequence shown here is derived from an EMBL/GenBank/DDBJ whole genome shotgun (WGS) entry which is preliminary data.</text>
</comment>
<gene>
    <name evidence="1" type="ORF">EHB73_25145</name>
</gene>
<evidence type="ECO:0008006" key="2">
    <source>
        <dbReference type="Google" id="ProtNLM"/>
    </source>
</evidence>
<dbReference type="EMBL" id="AAINNQ010000085">
    <property type="protein sequence ID" value="ECG1778380.1"/>
    <property type="molecule type" value="Genomic_DNA"/>
</dbReference>
<dbReference type="InterPro" id="IPR009734">
    <property type="entry name" value="Myoviridae_GpU"/>
</dbReference>
<proteinExistence type="predicted"/>
<feature type="non-terminal residue" evidence="1">
    <location>
        <position position="35"/>
    </location>
</feature>
<reference evidence="1" key="1">
    <citation type="submission" date="2018-11" db="EMBL/GenBank/DDBJ databases">
        <authorList>
            <person name="Ashton P.M."/>
            <person name="Dallman T."/>
            <person name="Nair S."/>
            <person name="De Pinna E."/>
            <person name="Peters T."/>
            <person name="Grant K."/>
        </authorList>
    </citation>
    <scope>NUCLEOTIDE SEQUENCE</scope>
    <source>
        <strain evidence="1">638103</strain>
    </source>
</reference>
<organism evidence="1">
    <name type="scientific">Salmonella enterica I</name>
    <dbReference type="NCBI Taxonomy" id="59201"/>
    <lineage>
        <taxon>Bacteria</taxon>
        <taxon>Pseudomonadati</taxon>
        <taxon>Pseudomonadota</taxon>
        <taxon>Gammaproteobacteria</taxon>
        <taxon>Enterobacterales</taxon>
        <taxon>Enterobacteriaceae</taxon>
        <taxon>Salmonella</taxon>
    </lineage>
</organism>
<protein>
    <recommendedName>
        <fullName evidence="2">Phage tail protein</fullName>
    </recommendedName>
</protein>
<evidence type="ECO:0000313" key="1">
    <source>
        <dbReference type="EMBL" id="ECG1778380.1"/>
    </source>
</evidence>
<accession>A0A5Y2X444</accession>
<dbReference type="Pfam" id="PF06995">
    <property type="entry name" value="Phage_P2_GpU"/>
    <property type="match status" value="1"/>
</dbReference>
<dbReference type="AlphaFoldDB" id="A0A5Y2X444"/>